<name>A0A6A5VM28_9PLEO</name>
<evidence type="ECO:0000259" key="1">
    <source>
        <dbReference type="Pfam" id="PF00149"/>
    </source>
</evidence>
<proteinExistence type="predicted"/>
<dbReference type="Proteomes" id="UP000800036">
    <property type="component" value="Unassembled WGS sequence"/>
</dbReference>
<feature type="non-terminal residue" evidence="2">
    <location>
        <position position="1"/>
    </location>
</feature>
<dbReference type="InterPro" id="IPR004843">
    <property type="entry name" value="Calcineurin-like_PHP"/>
</dbReference>
<protein>
    <recommendedName>
        <fullName evidence="1">Calcineurin-like phosphoesterase domain-containing protein</fullName>
    </recommendedName>
</protein>
<gene>
    <name evidence="2" type="ORF">BU23DRAFT_427229</name>
</gene>
<dbReference type="EMBL" id="ML976665">
    <property type="protein sequence ID" value="KAF1976762.1"/>
    <property type="molecule type" value="Genomic_DNA"/>
</dbReference>
<dbReference type="PANTHER" id="PTHR37844:SF2">
    <property type="entry name" value="SER_THR PROTEIN PHOSPHATASE SUPERFAMILY (AFU_ORTHOLOGUE AFUA_1G14840)"/>
    <property type="match status" value="1"/>
</dbReference>
<sequence>FQIISDLHLETPLASPSYTYFSQSQNFPIYAPNLCLLGDIGLAADPALFTFLRTLFTRSPTLRIFYILGNHECYTTTWCLAEDALDAFDDSCASTLGPGRFFFMSRRRVDISPRLTLLGCTLWSHISAAQTPLCARKLMDFHPGYGIRGRSIAQHNADHAVDLVWLNSQISTISNEEPEREVVVLTHHCPTVGPRAASPRHKGSAVSEAFATDLRTEACWKSGNVRIWAWGHTHFDCVWGEGGRVLVSRQKGY</sequence>
<feature type="domain" description="Calcineurin-like phosphoesterase" evidence="1">
    <location>
        <begin position="3"/>
        <end position="234"/>
    </location>
</feature>
<dbReference type="Gene3D" id="3.60.21.10">
    <property type="match status" value="1"/>
</dbReference>
<evidence type="ECO:0000313" key="2">
    <source>
        <dbReference type="EMBL" id="KAF1976762.1"/>
    </source>
</evidence>
<dbReference type="Pfam" id="PF00149">
    <property type="entry name" value="Metallophos"/>
    <property type="match status" value="1"/>
</dbReference>
<dbReference type="SUPFAM" id="SSF56300">
    <property type="entry name" value="Metallo-dependent phosphatases"/>
    <property type="match status" value="1"/>
</dbReference>
<feature type="non-terminal residue" evidence="2">
    <location>
        <position position="253"/>
    </location>
</feature>
<keyword evidence="3" id="KW-1185">Reference proteome</keyword>
<dbReference type="InterPro" id="IPR029052">
    <property type="entry name" value="Metallo-depent_PP-like"/>
</dbReference>
<reference evidence="2" key="1">
    <citation type="journal article" date="2020" name="Stud. Mycol.">
        <title>101 Dothideomycetes genomes: a test case for predicting lifestyles and emergence of pathogens.</title>
        <authorList>
            <person name="Haridas S."/>
            <person name="Albert R."/>
            <person name="Binder M."/>
            <person name="Bloem J."/>
            <person name="Labutti K."/>
            <person name="Salamov A."/>
            <person name="Andreopoulos B."/>
            <person name="Baker S."/>
            <person name="Barry K."/>
            <person name="Bills G."/>
            <person name="Bluhm B."/>
            <person name="Cannon C."/>
            <person name="Castanera R."/>
            <person name="Culley D."/>
            <person name="Daum C."/>
            <person name="Ezra D."/>
            <person name="Gonzalez J."/>
            <person name="Henrissat B."/>
            <person name="Kuo A."/>
            <person name="Liang C."/>
            <person name="Lipzen A."/>
            <person name="Lutzoni F."/>
            <person name="Magnuson J."/>
            <person name="Mondo S."/>
            <person name="Nolan M."/>
            <person name="Ohm R."/>
            <person name="Pangilinan J."/>
            <person name="Park H.-J."/>
            <person name="Ramirez L."/>
            <person name="Alfaro M."/>
            <person name="Sun H."/>
            <person name="Tritt A."/>
            <person name="Yoshinaga Y."/>
            <person name="Zwiers L.-H."/>
            <person name="Turgeon B."/>
            <person name="Goodwin S."/>
            <person name="Spatafora J."/>
            <person name="Crous P."/>
            <person name="Grigoriev I."/>
        </authorList>
    </citation>
    <scope>NUCLEOTIDE SEQUENCE</scope>
    <source>
        <strain evidence="2">CBS 107.79</strain>
    </source>
</reference>
<evidence type="ECO:0000313" key="3">
    <source>
        <dbReference type="Proteomes" id="UP000800036"/>
    </source>
</evidence>
<organism evidence="2 3">
    <name type="scientific">Bimuria novae-zelandiae CBS 107.79</name>
    <dbReference type="NCBI Taxonomy" id="1447943"/>
    <lineage>
        <taxon>Eukaryota</taxon>
        <taxon>Fungi</taxon>
        <taxon>Dikarya</taxon>
        <taxon>Ascomycota</taxon>
        <taxon>Pezizomycotina</taxon>
        <taxon>Dothideomycetes</taxon>
        <taxon>Pleosporomycetidae</taxon>
        <taxon>Pleosporales</taxon>
        <taxon>Massarineae</taxon>
        <taxon>Didymosphaeriaceae</taxon>
        <taxon>Bimuria</taxon>
    </lineage>
</organism>
<dbReference type="OrthoDB" id="550558at2759"/>
<dbReference type="AlphaFoldDB" id="A0A6A5VM28"/>
<accession>A0A6A5VM28</accession>
<dbReference type="GO" id="GO:0016787">
    <property type="term" value="F:hydrolase activity"/>
    <property type="evidence" value="ECO:0007669"/>
    <property type="project" value="InterPro"/>
</dbReference>
<dbReference type="PANTHER" id="PTHR37844">
    <property type="entry name" value="SER/THR PROTEIN PHOSPHATASE SUPERFAMILY (AFU_ORTHOLOGUE AFUA_1G14840)"/>
    <property type="match status" value="1"/>
</dbReference>